<accession>A0A7D6ZIB2</accession>
<dbReference type="InterPro" id="IPR016181">
    <property type="entry name" value="Acyl_CoA_acyltransferase"/>
</dbReference>
<evidence type="ECO:0000259" key="6">
    <source>
        <dbReference type="PROSITE" id="PS51186"/>
    </source>
</evidence>
<dbReference type="PANTHER" id="PTHR37817">
    <property type="entry name" value="N-ACETYLTRANSFERASE EIS"/>
    <property type="match status" value="1"/>
</dbReference>
<evidence type="ECO:0000313" key="8">
    <source>
        <dbReference type="Proteomes" id="UP000515512"/>
    </source>
</evidence>
<evidence type="ECO:0000256" key="3">
    <source>
        <dbReference type="ARBA" id="ARBA00022679"/>
    </source>
</evidence>
<keyword evidence="2" id="KW-1036">Host cytoplasmic vesicle</keyword>
<dbReference type="Gene3D" id="3.30.1050.10">
    <property type="entry name" value="SCP2 sterol-binding domain"/>
    <property type="match status" value="1"/>
</dbReference>
<dbReference type="Gene3D" id="3.40.630.30">
    <property type="match status" value="2"/>
</dbReference>
<feature type="binding site" evidence="5">
    <location>
        <begin position="84"/>
        <end position="86"/>
    </location>
    <ligand>
        <name>acetyl-CoA</name>
        <dbReference type="ChEBI" id="CHEBI:57288"/>
    </ligand>
</feature>
<name>A0A7D6ZIB2_9NOCA</name>
<evidence type="ECO:0000256" key="1">
    <source>
        <dbReference type="ARBA" id="ARBA00009213"/>
    </source>
</evidence>
<sequence>MAMTGITVRSATQEDWPQIQNLVETAFGMRYDRAEIDHMPHIFPVERALLAIDGDQIVGHTVDRELTVTVPGENTVRACGVSGVVVSPTHRRRGILRSLYTALHERTEAEGLPLTMFTASEGTIYGRFGYHTAIHLNEVEIDRHRVEFRSDAPNPGGVRIATVEAAKDHIREVYARWQRLTPGAQVRPDAHWDLTFADPERYRDGASTLFALTHPDGYVLYRRQWTETKSVATISEIHAVTPEAHIALWRVLLSLDLVDKVEADYIDEDPLPYLLTDPRLVKLVRRYDSLWVRLMDIPAALTARSYRQDLDVVVAVEDPFRDAGGTFALRVRDGVAECERTDRAADLELGIDVLGGLYFGGHRARVFAAANRIQVKDAAVLRAFDEAFSTERTPELGWFF</sequence>
<dbReference type="EMBL" id="CP059399">
    <property type="protein sequence ID" value="QLY31659.1"/>
    <property type="molecule type" value="Genomic_DNA"/>
</dbReference>
<dbReference type="Pfam" id="PF13530">
    <property type="entry name" value="SCP2_2"/>
    <property type="match status" value="1"/>
</dbReference>
<organism evidence="7 8">
    <name type="scientific">Nocardia huaxiensis</name>
    <dbReference type="NCBI Taxonomy" id="2755382"/>
    <lineage>
        <taxon>Bacteria</taxon>
        <taxon>Bacillati</taxon>
        <taxon>Actinomycetota</taxon>
        <taxon>Actinomycetes</taxon>
        <taxon>Mycobacteriales</taxon>
        <taxon>Nocardiaceae</taxon>
        <taxon>Nocardia</taxon>
    </lineage>
</organism>
<dbReference type="PANTHER" id="PTHR37817:SF1">
    <property type="entry name" value="N-ACETYLTRANSFERASE EIS"/>
    <property type="match status" value="1"/>
</dbReference>
<dbReference type="Proteomes" id="UP000515512">
    <property type="component" value="Chromosome"/>
</dbReference>
<comment type="subunit">
    <text evidence="5">Homohexamer; trimer of dimers.</text>
</comment>
<dbReference type="InterPro" id="IPR036527">
    <property type="entry name" value="SCP2_sterol-bd_dom_sf"/>
</dbReference>
<dbReference type="Pfam" id="PF17668">
    <property type="entry name" value="Acetyltransf_17"/>
    <property type="match status" value="1"/>
</dbReference>
<dbReference type="KEGG" id="nhu:H0264_04860"/>
<reference evidence="7 8" key="1">
    <citation type="submission" date="2020-07" db="EMBL/GenBank/DDBJ databases">
        <authorList>
            <person name="Zhuang K."/>
            <person name="Ran Y."/>
        </authorList>
    </citation>
    <scope>NUCLEOTIDE SEQUENCE [LARGE SCALE GENOMIC DNA]</scope>
    <source>
        <strain evidence="7 8">WCH-YHL-001</strain>
    </source>
</reference>
<gene>
    <name evidence="7" type="ORF">H0264_04860</name>
</gene>
<dbReference type="InterPro" id="IPR022902">
    <property type="entry name" value="NAcTrfase_Eis"/>
</dbReference>
<evidence type="ECO:0000313" key="7">
    <source>
        <dbReference type="EMBL" id="QLY31659.1"/>
    </source>
</evidence>
<dbReference type="InterPro" id="IPR025559">
    <property type="entry name" value="Eis_dom"/>
</dbReference>
<keyword evidence="3 5" id="KW-0808">Transferase</keyword>
<dbReference type="AlphaFoldDB" id="A0A7D6ZIB2"/>
<keyword evidence="8" id="KW-1185">Reference proteome</keyword>
<dbReference type="SUPFAM" id="SSF55718">
    <property type="entry name" value="SCP-like"/>
    <property type="match status" value="1"/>
</dbReference>
<evidence type="ECO:0000256" key="2">
    <source>
        <dbReference type="ARBA" id="ARBA00022488"/>
    </source>
</evidence>
<dbReference type="NCBIfam" id="NF002367">
    <property type="entry name" value="PRK01346.1-4"/>
    <property type="match status" value="1"/>
</dbReference>
<dbReference type="InterPro" id="IPR000182">
    <property type="entry name" value="GNAT_dom"/>
</dbReference>
<dbReference type="PROSITE" id="PS51186">
    <property type="entry name" value="GNAT"/>
    <property type="match status" value="1"/>
</dbReference>
<feature type="active site" description="Proton acceptor; via carboxylate" evidence="5">
    <location>
        <position position="400"/>
    </location>
</feature>
<dbReference type="Pfam" id="PF13527">
    <property type="entry name" value="Acetyltransf_9"/>
    <property type="match status" value="1"/>
</dbReference>
<dbReference type="RefSeq" id="WP_181582849.1">
    <property type="nucleotide sequence ID" value="NZ_CP059399.1"/>
</dbReference>
<keyword evidence="4 5" id="KW-0012">Acyltransferase</keyword>
<feature type="binding site" evidence="5">
    <location>
        <begin position="92"/>
        <end position="97"/>
    </location>
    <ligand>
        <name>acetyl-CoA</name>
        <dbReference type="ChEBI" id="CHEBI:57288"/>
    </ligand>
</feature>
<dbReference type="HAMAP" id="MF_01812">
    <property type="entry name" value="Eis"/>
    <property type="match status" value="1"/>
</dbReference>
<dbReference type="InterPro" id="IPR041380">
    <property type="entry name" value="Acetyltransf_17"/>
</dbReference>
<dbReference type="SUPFAM" id="SSF55729">
    <property type="entry name" value="Acyl-CoA N-acyltransferases (Nat)"/>
    <property type="match status" value="1"/>
</dbReference>
<dbReference type="GO" id="GO:0030649">
    <property type="term" value="P:aminoglycoside antibiotic catabolic process"/>
    <property type="evidence" value="ECO:0007669"/>
    <property type="project" value="TreeGrafter"/>
</dbReference>
<dbReference type="CDD" id="cd04301">
    <property type="entry name" value="NAT_SF"/>
    <property type="match status" value="1"/>
</dbReference>
<feature type="active site" description="Proton donor" evidence="5">
    <location>
        <position position="125"/>
    </location>
</feature>
<feature type="binding site" evidence="5">
    <location>
        <begin position="120"/>
        <end position="121"/>
    </location>
    <ligand>
        <name>acetyl-CoA</name>
        <dbReference type="ChEBI" id="CHEBI:57288"/>
    </ligand>
</feature>
<feature type="domain" description="N-acetyltransferase" evidence="6">
    <location>
        <begin position="6"/>
        <end position="153"/>
    </location>
</feature>
<dbReference type="InterPro" id="IPR051554">
    <property type="entry name" value="Acetyltransferase_Eis"/>
</dbReference>
<dbReference type="GO" id="GO:0034069">
    <property type="term" value="F:aminoglycoside N-acetyltransferase activity"/>
    <property type="evidence" value="ECO:0007669"/>
    <property type="project" value="TreeGrafter"/>
</dbReference>
<protein>
    <submittedName>
        <fullName evidence="7">GNAT family N-acetyltransferase</fullName>
    </submittedName>
</protein>
<evidence type="ECO:0000256" key="5">
    <source>
        <dbReference type="HAMAP-Rule" id="MF_01812"/>
    </source>
</evidence>
<evidence type="ECO:0000256" key="4">
    <source>
        <dbReference type="ARBA" id="ARBA00023315"/>
    </source>
</evidence>
<proteinExistence type="inferred from homology"/>
<comment type="similarity">
    <text evidence="1 5">Belongs to the acetyltransferase Eis family.</text>
</comment>